<feature type="domain" description="DUF4116" evidence="1">
    <location>
        <begin position="202"/>
        <end position="244"/>
    </location>
</feature>
<dbReference type="KEGG" id="ngr:NAEGRDRAFT_80504"/>
<name>D2VM35_NAEGR</name>
<dbReference type="Pfam" id="PF13475">
    <property type="entry name" value="DUF4116"/>
    <property type="match status" value="3"/>
</dbReference>
<dbReference type="RefSeq" id="XP_002674904.1">
    <property type="nucleotide sequence ID" value="XM_002674858.1"/>
</dbReference>
<sequence>MAMKNFPLNYSHIVKQLPFVLNRKSLFRLAFKNCYSDLLFQASETARKDPEIAQMIVHFKGTELEFLSDECKANRNVVLSAVGSNGSMIEFASEELRNDEEIILAAVKNGYVNFPESIFERYPQVAVECMVLYWNSRASELPEFIWTCRELVLSAIQRNVNIYSVKLLAPHLKLDREIVLIVALENITLLDEDLKNLDSFKDREFCLQFVKNNYLGFKFIPEIMRQDKEIMMACLRNDPSMIEFTELVKDKEFLLMALNEGCKILPYLPNDLLNEEEFLPFKESRFNLDDNFPMFMEEYDEIDNSRTKISLDESLFIQNDRSVILSAVRLNPSLLVFATEKLLNDSEFALQCVNGNALCIEYLPNFRTDKEFILQAIELKPDNICIGDLFSNDIDFKERLTNLILERRVAFSIVPPYLKENEDVLLTCMQIKQYDFWYNQIPTHLLDSKDFVLRAIKASPYTYWTLFSNDTNSEYEMLQLKYHGMYIFSNIKTRRF</sequence>
<feature type="domain" description="DUF4116" evidence="1">
    <location>
        <begin position="74"/>
        <end position="111"/>
    </location>
</feature>
<dbReference type="Proteomes" id="UP000006671">
    <property type="component" value="Unassembled WGS sequence"/>
</dbReference>
<dbReference type="EMBL" id="GG738881">
    <property type="protein sequence ID" value="EFC42160.1"/>
    <property type="molecule type" value="Genomic_DNA"/>
</dbReference>
<dbReference type="InterPro" id="IPR025197">
    <property type="entry name" value="DUF4116"/>
</dbReference>
<gene>
    <name evidence="2" type="ORF">NAEGRDRAFT_80504</name>
</gene>
<dbReference type="VEuPathDB" id="AmoebaDB:NAEGRDRAFT_80504"/>
<feature type="domain" description="DUF4116" evidence="1">
    <location>
        <begin position="320"/>
        <end position="365"/>
    </location>
</feature>
<keyword evidence="3" id="KW-1185">Reference proteome</keyword>
<protein>
    <recommendedName>
        <fullName evidence="1">DUF4116 domain-containing protein</fullName>
    </recommendedName>
</protein>
<dbReference type="InParanoid" id="D2VM35"/>
<accession>D2VM35</accession>
<reference evidence="2 3" key="1">
    <citation type="journal article" date="2010" name="Cell">
        <title>The genome of Naegleria gruberi illuminates early eukaryotic versatility.</title>
        <authorList>
            <person name="Fritz-Laylin L.K."/>
            <person name="Prochnik S.E."/>
            <person name="Ginger M.L."/>
            <person name="Dacks J.B."/>
            <person name="Carpenter M.L."/>
            <person name="Field M.C."/>
            <person name="Kuo A."/>
            <person name="Paredez A."/>
            <person name="Chapman J."/>
            <person name="Pham J."/>
            <person name="Shu S."/>
            <person name="Neupane R."/>
            <person name="Cipriano M."/>
            <person name="Mancuso J."/>
            <person name="Tu H."/>
            <person name="Salamov A."/>
            <person name="Lindquist E."/>
            <person name="Shapiro H."/>
            <person name="Lucas S."/>
            <person name="Grigoriev I.V."/>
            <person name="Cande W.Z."/>
            <person name="Fulton C."/>
            <person name="Rokhsar D.S."/>
            <person name="Dawson S.C."/>
        </authorList>
    </citation>
    <scope>NUCLEOTIDE SEQUENCE [LARGE SCALE GENOMIC DNA]</scope>
    <source>
        <strain evidence="2 3">NEG-M</strain>
    </source>
</reference>
<organism evidence="3">
    <name type="scientific">Naegleria gruberi</name>
    <name type="common">Amoeba</name>
    <dbReference type="NCBI Taxonomy" id="5762"/>
    <lineage>
        <taxon>Eukaryota</taxon>
        <taxon>Discoba</taxon>
        <taxon>Heterolobosea</taxon>
        <taxon>Tetramitia</taxon>
        <taxon>Eutetramitia</taxon>
        <taxon>Vahlkampfiidae</taxon>
        <taxon>Naegleria</taxon>
    </lineage>
</organism>
<dbReference type="AlphaFoldDB" id="D2VM35"/>
<dbReference type="GeneID" id="8855532"/>
<evidence type="ECO:0000313" key="3">
    <source>
        <dbReference type="Proteomes" id="UP000006671"/>
    </source>
</evidence>
<evidence type="ECO:0000259" key="1">
    <source>
        <dbReference type="Pfam" id="PF13475"/>
    </source>
</evidence>
<evidence type="ECO:0000313" key="2">
    <source>
        <dbReference type="EMBL" id="EFC42160.1"/>
    </source>
</evidence>
<proteinExistence type="predicted"/>